<dbReference type="SUPFAM" id="SSF102405">
    <property type="entry name" value="MCP/YpsA-like"/>
    <property type="match status" value="1"/>
</dbReference>
<dbReference type="InterPro" id="IPR041164">
    <property type="entry name" value="LDcluster4"/>
</dbReference>
<keyword evidence="2" id="KW-1185">Reference proteome</keyword>
<dbReference type="RefSeq" id="WP_377306111.1">
    <property type="nucleotide sequence ID" value="NZ_JBHSMK010000009.1"/>
</dbReference>
<name>A0ABW0JN92_9GAMM</name>
<comment type="caution">
    <text evidence="1">The sequence shown here is derived from an EMBL/GenBank/DDBJ whole genome shotgun (WGS) entry which is preliminary data.</text>
</comment>
<accession>A0ABW0JN92</accession>
<reference evidence="2" key="1">
    <citation type="journal article" date="2019" name="Int. J. Syst. Evol. Microbiol.">
        <title>The Global Catalogue of Microorganisms (GCM) 10K type strain sequencing project: providing services to taxonomists for standard genome sequencing and annotation.</title>
        <authorList>
            <consortium name="The Broad Institute Genomics Platform"/>
            <consortium name="The Broad Institute Genome Sequencing Center for Infectious Disease"/>
            <person name="Wu L."/>
            <person name="Ma J."/>
        </authorList>
    </citation>
    <scope>NUCLEOTIDE SEQUENCE [LARGE SCALE GENOMIC DNA]</scope>
    <source>
        <strain evidence="2">JCM 17130</strain>
    </source>
</reference>
<dbReference type="Pfam" id="PF18306">
    <property type="entry name" value="LDcluster4"/>
    <property type="match status" value="1"/>
</dbReference>
<sequence>MFVQADGFDAAQLQRSAAKATTVPPSYIRKPQVCVLGSAEPGSAAYELAGQAGALLAQHGITLVSGCGSPATRVAAERAIAAGGLVLSIVPPDQMPPPDWPATVVVPCGMGDARNLLMALSGDACLVVGGRAGTISEVCLAWLHKRPLLPLIGCGGWSDSLPSHPPDERKNSPILPWATIGELEQKLRELELIVSA</sequence>
<dbReference type="EMBL" id="JBHSMK010000009">
    <property type="protein sequence ID" value="MFC5437549.1"/>
    <property type="molecule type" value="Genomic_DNA"/>
</dbReference>
<proteinExistence type="predicted"/>
<gene>
    <name evidence="1" type="ORF">ACFPME_13370</name>
</gene>
<protein>
    <submittedName>
        <fullName evidence="1">Rossmann fold nucleotide-binding protein</fullName>
    </submittedName>
</protein>
<dbReference type="Proteomes" id="UP001596013">
    <property type="component" value="Unassembled WGS sequence"/>
</dbReference>
<evidence type="ECO:0000313" key="1">
    <source>
        <dbReference type="EMBL" id="MFC5437549.1"/>
    </source>
</evidence>
<dbReference type="Gene3D" id="3.40.50.450">
    <property type="match status" value="1"/>
</dbReference>
<organism evidence="1 2">
    <name type="scientific">Rhodanobacter umsongensis</name>
    <dbReference type="NCBI Taxonomy" id="633153"/>
    <lineage>
        <taxon>Bacteria</taxon>
        <taxon>Pseudomonadati</taxon>
        <taxon>Pseudomonadota</taxon>
        <taxon>Gammaproteobacteria</taxon>
        <taxon>Lysobacterales</taxon>
        <taxon>Rhodanobacteraceae</taxon>
        <taxon>Rhodanobacter</taxon>
    </lineage>
</organism>
<evidence type="ECO:0000313" key="2">
    <source>
        <dbReference type="Proteomes" id="UP001596013"/>
    </source>
</evidence>